<reference evidence="2" key="1">
    <citation type="journal article" date="2011" name="Nat. Genet.">
        <title>The Arabidopsis lyrata genome sequence and the basis of rapid genome size change.</title>
        <authorList>
            <person name="Hu T.T."/>
            <person name="Pattyn P."/>
            <person name="Bakker E.G."/>
            <person name="Cao J."/>
            <person name="Cheng J.-F."/>
            <person name="Clark R.M."/>
            <person name="Fahlgren N."/>
            <person name="Fawcett J.A."/>
            <person name="Grimwood J."/>
            <person name="Gundlach H."/>
            <person name="Haberer G."/>
            <person name="Hollister J.D."/>
            <person name="Ossowski S."/>
            <person name="Ottilar R.P."/>
            <person name="Salamov A.A."/>
            <person name="Schneeberger K."/>
            <person name="Spannagl M."/>
            <person name="Wang X."/>
            <person name="Yang L."/>
            <person name="Nasrallah M.E."/>
            <person name="Bergelson J."/>
            <person name="Carrington J.C."/>
            <person name="Gaut B.S."/>
            <person name="Schmutz J."/>
            <person name="Mayer K.F.X."/>
            <person name="Van de Peer Y."/>
            <person name="Grigoriev I.V."/>
            <person name="Nordborg M."/>
            <person name="Weigel D."/>
            <person name="Guo Y.-L."/>
        </authorList>
    </citation>
    <scope>NUCLEOTIDE SEQUENCE [LARGE SCALE GENOMIC DNA]</scope>
    <source>
        <strain evidence="2">cv. MN47</strain>
    </source>
</reference>
<protein>
    <submittedName>
        <fullName evidence="1">Predicted protein</fullName>
    </submittedName>
</protein>
<dbReference type="HOGENOM" id="CLU_2852702_0_0_1"/>
<sequence>MAITSLWRIFSLSHGASKPQKLPIHTIMLYTLQCFHLISLKLRSNVCSLLYLLLLLQRILTLELL</sequence>
<organism evidence="2">
    <name type="scientific">Arabidopsis lyrata subsp. lyrata</name>
    <name type="common">Lyre-leaved rock-cress</name>
    <dbReference type="NCBI Taxonomy" id="81972"/>
    <lineage>
        <taxon>Eukaryota</taxon>
        <taxon>Viridiplantae</taxon>
        <taxon>Streptophyta</taxon>
        <taxon>Embryophyta</taxon>
        <taxon>Tracheophyta</taxon>
        <taxon>Spermatophyta</taxon>
        <taxon>Magnoliopsida</taxon>
        <taxon>eudicotyledons</taxon>
        <taxon>Gunneridae</taxon>
        <taxon>Pentapetalae</taxon>
        <taxon>rosids</taxon>
        <taxon>malvids</taxon>
        <taxon>Brassicales</taxon>
        <taxon>Brassicaceae</taxon>
        <taxon>Camelineae</taxon>
        <taxon>Arabidopsis</taxon>
    </lineage>
</organism>
<gene>
    <name evidence="1" type="ORF">ARALYDRAFT_900657</name>
</gene>
<dbReference type="EMBL" id="GL348716">
    <property type="protein sequence ID" value="EFH56685.1"/>
    <property type="molecule type" value="Genomic_DNA"/>
</dbReference>
<dbReference type="Proteomes" id="UP000008694">
    <property type="component" value="Unassembled WGS sequence"/>
</dbReference>
<evidence type="ECO:0000313" key="1">
    <source>
        <dbReference type="EMBL" id="EFH56685.1"/>
    </source>
</evidence>
<dbReference type="Gramene" id="scaffold_400158.1">
    <property type="protein sequence ID" value="scaffold_400158.1"/>
    <property type="gene ID" value="scaffold_400158.1"/>
</dbReference>
<evidence type="ECO:0000313" key="2">
    <source>
        <dbReference type="Proteomes" id="UP000008694"/>
    </source>
</evidence>
<name>D7LDC1_ARALL</name>
<accession>D7LDC1</accession>
<keyword evidence="2" id="KW-1185">Reference proteome</keyword>
<proteinExistence type="predicted"/>
<dbReference type="AlphaFoldDB" id="D7LDC1"/>